<evidence type="ECO:0000313" key="2">
    <source>
        <dbReference type="EMBL" id="MBW32574.1"/>
    </source>
</evidence>
<proteinExistence type="predicted"/>
<reference evidence="2" key="1">
    <citation type="submission" date="2018-01" db="EMBL/GenBank/DDBJ databases">
        <title>An insight into the sialome of Amazonian anophelines.</title>
        <authorList>
            <person name="Ribeiro J.M."/>
            <person name="Scarpassa V."/>
            <person name="Calvo E."/>
        </authorList>
    </citation>
    <scope>NUCLEOTIDE SEQUENCE</scope>
    <source>
        <tissue evidence="2">Salivary glands</tissue>
    </source>
</reference>
<feature type="region of interest" description="Disordered" evidence="1">
    <location>
        <begin position="74"/>
        <end position="95"/>
    </location>
</feature>
<protein>
    <submittedName>
        <fullName evidence="2">Putative secreted peptide</fullName>
    </submittedName>
</protein>
<organism evidence="2">
    <name type="scientific">Anopheles braziliensis</name>
    <dbReference type="NCBI Taxonomy" id="58242"/>
    <lineage>
        <taxon>Eukaryota</taxon>
        <taxon>Metazoa</taxon>
        <taxon>Ecdysozoa</taxon>
        <taxon>Arthropoda</taxon>
        <taxon>Hexapoda</taxon>
        <taxon>Insecta</taxon>
        <taxon>Pterygota</taxon>
        <taxon>Neoptera</taxon>
        <taxon>Endopterygota</taxon>
        <taxon>Diptera</taxon>
        <taxon>Nematocera</taxon>
        <taxon>Culicoidea</taxon>
        <taxon>Culicidae</taxon>
        <taxon>Anophelinae</taxon>
        <taxon>Anopheles</taxon>
    </lineage>
</organism>
<dbReference type="EMBL" id="GGFM01011823">
    <property type="protein sequence ID" value="MBW32574.1"/>
    <property type="molecule type" value="Transcribed_RNA"/>
</dbReference>
<feature type="compositionally biased region" description="Polar residues" evidence="1">
    <location>
        <begin position="86"/>
        <end position="95"/>
    </location>
</feature>
<sequence length="95" mass="10432">MRRPPLIKILIVASRVRSLPTTQHTMADPTSKTTSSSPSPLSSSSLSGARCGVVWRSSNQPTNQPTTLHHVAADETPSWHRARSWGNENNIFNLN</sequence>
<name>A0A2M3ZVJ7_9DIPT</name>
<accession>A0A2M3ZVJ7</accession>
<feature type="compositionally biased region" description="Low complexity" evidence="1">
    <location>
        <begin position="29"/>
        <end position="47"/>
    </location>
</feature>
<evidence type="ECO:0000256" key="1">
    <source>
        <dbReference type="SAM" id="MobiDB-lite"/>
    </source>
</evidence>
<dbReference type="AlphaFoldDB" id="A0A2M3ZVJ7"/>
<feature type="region of interest" description="Disordered" evidence="1">
    <location>
        <begin position="18"/>
        <end position="48"/>
    </location>
</feature>